<comment type="similarity">
    <text evidence="1">Belongs to the transferase hexapeptide repeat family.</text>
</comment>
<dbReference type="PROSITE" id="PS00101">
    <property type="entry name" value="HEXAPEP_TRANSFERASES"/>
    <property type="match status" value="1"/>
</dbReference>
<reference evidence="5" key="1">
    <citation type="submission" date="2010-07" db="EMBL/GenBank/DDBJ databases">
        <authorList>
            <person name="Weinstock G."/>
            <person name="Sodergren E."/>
            <person name="Clifton S."/>
            <person name="Fulton L."/>
            <person name="Fulton B."/>
            <person name="Courtney L."/>
            <person name="Fronick C."/>
            <person name="Harrison M."/>
            <person name="Strong C."/>
            <person name="Farmer C."/>
            <person name="Delahaunty K."/>
            <person name="Markovic C."/>
            <person name="Hall O."/>
            <person name="Minx P."/>
            <person name="Tomlinson C."/>
            <person name="Mitreva M."/>
            <person name="Hou S."/>
            <person name="Chen J."/>
            <person name="Wollam A."/>
            <person name="Pepin K.H."/>
            <person name="Johnson M."/>
            <person name="Bhonagiri V."/>
            <person name="Zhang X."/>
            <person name="Suruliraj S."/>
            <person name="Warren W."/>
            <person name="Chinwalla A."/>
            <person name="Mardis E.R."/>
            <person name="Wilson R.K."/>
        </authorList>
    </citation>
    <scope>NUCLEOTIDE SEQUENCE [LARGE SCALE GENOMIC DNA]</scope>
    <source>
        <strain evidence="5">TX4248</strain>
    </source>
</reference>
<dbReference type="HOGENOM" id="CLU_051638_3_4_9"/>
<dbReference type="InterPro" id="IPR001451">
    <property type="entry name" value="Hexapep"/>
</dbReference>
<dbReference type="PANTHER" id="PTHR23416">
    <property type="entry name" value="SIALIC ACID SYNTHASE-RELATED"/>
    <property type="match status" value="1"/>
</dbReference>
<dbReference type="PANTHER" id="PTHR23416:SF23">
    <property type="entry name" value="ACETYLTRANSFERASE C18B11.09C-RELATED"/>
    <property type="match status" value="1"/>
</dbReference>
<dbReference type="EMBL" id="AEBR01000003">
    <property type="protein sequence ID" value="EFM84301.1"/>
    <property type="molecule type" value="Genomic_DNA"/>
</dbReference>
<dbReference type="RefSeq" id="WP_002355105.1">
    <property type="nucleotide sequence ID" value="NZ_GL454409.1"/>
</dbReference>
<dbReference type="InterPro" id="IPR018357">
    <property type="entry name" value="Hexapep_transf_CS"/>
</dbReference>
<dbReference type="InterPro" id="IPR011004">
    <property type="entry name" value="Trimer_LpxA-like_sf"/>
</dbReference>
<accession>A0A125WAG4</accession>
<evidence type="ECO:0000313" key="5">
    <source>
        <dbReference type="Proteomes" id="UP000004846"/>
    </source>
</evidence>
<protein>
    <submittedName>
        <fullName evidence="4">Bacterial transferase hexapeptide repeat protein</fullName>
    </submittedName>
</protein>
<keyword evidence="2 4" id="KW-0808">Transferase</keyword>
<dbReference type="SUPFAM" id="SSF51161">
    <property type="entry name" value="Trimeric LpxA-like enzymes"/>
    <property type="match status" value="1"/>
</dbReference>
<dbReference type="AlphaFoldDB" id="A0A125WAG4"/>
<gene>
    <name evidence="4" type="ORF">HMPREF9498_00046</name>
</gene>
<evidence type="ECO:0000256" key="2">
    <source>
        <dbReference type="ARBA" id="ARBA00022679"/>
    </source>
</evidence>
<evidence type="ECO:0000256" key="1">
    <source>
        <dbReference type="ARBA" id="ARBA00007274"/>
    </source>
</evidence>
<dbReference type="GO" id="GO:0008374">
    <property type="term" value="F:O-acyltransferase activity"/>
    <property type="evidence" value="ECO:0007669"/>
    <property type="project" value="TreeGrafter"/>
</dbReference>
<organism evidence="4 5">
    <name type="scientific">Enterococcus faecalis TX4248</name>
    <dbReference type="NCBI Taxonomy" id="749495"/>
    <lineage>
        <taxon>Bacteria</taxon>
        <taxon>Bacillati</taxon>
        <taxon>Bacillota</taxon>
        <taxon>Bacilli</taxon>
        <taxon>Lactobacillales</taxon>
        <taxon>Enterococcaceae</taxon>
        <taxon>Enterococcus</taxon>
    </lineage>
</organism>
<sequence>MLTKNLQELIATGSIDKDEPLFQLIHQIQEENSRYLIELNQQAYTHNEVRNLLATIIQDKIDETVTILLPFYTDFGRNIHFGKNIFINRAAMFVDLGGIIIEDNVLIGPRVNLLSVNHPELPMKRRGVLLAPITIKKFAWLGAGVTVLPGITIGENAIVAANATVTKDVPANAIVAGTPAKIIRWIQEDKEEI</sequence>
<dbReference type="GeneID" id="60894861"/>
<evidence type="ECO:0000313" key="4">
    <source>
        <dbReference type="EMBL" id="EFM84301.1"/>
    </source>
</evidence>
<proteinExistence type="inferred from homology"/>
<dbReference type="Proteomes" id="UP000004846">
    <property type="component" value="Unassembled WGS sequence"/>
</dbReference>
<evidence type="ECO:0000256" key="3">
    <source>
        <dbReference type="ARBA" id="ARBA00022737"/>
    </source>
</evidence>
<comment type="caution">
    <text evidence="4">The sequence shown here is derived from an EMBL/GenBank/DDBJ whole genome shotgun (WGS) entry which is preliminary data.</text>
</comment>
<dbReference type="Gene3D" id="2.160.10.10">
    <property type="entry name" value="Hexapeptide repeat proteins"/>
    <property type="match status" value="1"/>
</dbReference>
<name>A0A125WAG4_ENTFL</name>
<dbReference type="Pfam" id="PF00132">
    <property type="entry name" value="Hexapep"/>
    <property type="match status" value="1"/>
</dbReference>
<keyword evidence="3" id="KW-0677">Repeat</keyword>
<dbReference type="InterPro" id="IPR051159">
    <property type="entry name" value="Hexapeptide_acetyltransf"/>
</dbReference>